<dbReference type="EMBL" id="JACIJR010000012">
    <property type="protein sequence ID" value="MBB5730939.1"/>
    <property type="molecule type" value="Genomic_DNA"/>
</dbReference>
<gene>
    <name evidence="2" type="ORF">FHS99_003447</name>
</gene>
<accession>A0A7W9F4I0</accession>
<feature type="signal peptide" evidence="1">
    <location>
        <begin position="1"/>
        <end position="18"/>
    </location>
</feature>
<keyword evidence="3" id="KW-1185">Reference proteome</keyword>
<proteinExistence type="predicted"/>
<dbReference type="Proteomes" id="UP000546701">
    <property type="component" value="Unassembled WGS sequence"/>
</dbReference>
<evidence type="ECO:0000313" key="3">
    <source>
        <dbReference type="Proteomes" id="UP000546701"/>
    </source>
</evidence>
<evidence type="ECO:0000256" key="1">
    <source>
        <dbReference type="SAM" id="SignalP"/>
    </source>
</evidence>
<evidence type="ECO:0000313" key="2">
    <source>
        <dbReference type="EMBL" id="MBB5730939.1"/>
    </source>
</evidence>
<dbReference type="AlphaFoldDB" id="A0A7W9F4I0"/>
<comment type="caution">
    <text evidence="2">The sequence shown here is derived from an EMBL/GenBank/DDBJ whole genome shotgun (WGS) entry which is preliminary data.</text>
</comment>
<name>A0A7W9F4I0_9SPHN</name>
<organism evidence="2 3">
    <name type="scientific">Sphingomonas prati</name>
    <dbReference type="NCBI Taxonomy" id="1843237"/>
    <lineage>
        <taxon>Bacteria</taxon>
        <taxon>Pseudomonadati</taxon>
        <taxon>Pseudomonadota</taxon>
        <taxon>Alphaproteobacteria</taxon>
        <taxon>Sphingomonadales</taxon>
        <taxon>Sphingomonadaceae</taxon>
        <taxon>Sphingomonas</taxon>
    </lineage>
</organism>
<reference evidence="2 3" key="1">
    <citation type="submission" date="2020-08" db="EMBL/GenBank/DDBJ databases">
        <title>Genomic Encyclopedia of Type Strains, Phase IV (KMG-IV): sequencing the most valuable type-strain genomes for metagenomic binning, comparative biology and taxonomic classification.</title>
        <authorList>
            <person name="Goeker M."/>
        </authorList>
    </citation>
    <scope>NUCLEOTIDE SEQUENCE [LARGE SCALE GENOMIC DNA]</scope>
    <source>
        <strain evidence="2 3">DSM 103336</strain>
    </source>
</reference>
<sequence length="85" mass="9172">MGKGFLAPALFLAQTAYVATEASANIHASAETPLQTINLQTMRDNVVDCPVYRSIVPVTHQRQGTLCIDSISDGAAEAEWPRQDV</sequence>
<protein>
    <submittedName>
        <fullName evidence="2">Uncharacterized protein</fullName>
    </submittedName>
</protein>
<feature type="chain" id="PRO_5031331456" evidence="1">
    <location>
        <begin position="19"/>
        <end position="85"/>
    </location>
</feature>
<keyword evidence="1" id="KW-0732">Signal</keyword>